<evidence type="ECO:0000313" key="3">
    <source>
        <dbReference type="Proteomes" id="UP000054976"/>
    </source>
</evidence>
<evidence type="ECO:0000256" key="1">
    <source>
        <dbReference type="ARBA" id="ARBA00005260"/>
    </source>
</evidence>
<gene>
    <name evidence="2" type="ORF">TAGGR_2382</name>
</gene>
<dbReference type="GO" id="GO:0003677">
    <property type="term" value="F:DNA binding"/>
    <property type="evidence" value="ECO:0007669"/>
    <property type="project" value="UniProtKB-KW"/>
</dbReference>
<dbReference type="Gene3D" id="1.20.58.1000">
    <property type="entry name" value="Metal-sensitive repressor, helix protomer"/>
    <property type="match status" value="1"/>
</dbReference>
<comment type="caution">
    <text evidence="2">The sequence shown here is derived from an EMBL/GenBank/DDBJ whole genome shotgun (WGS) entry which is preliminary data.</text>
</comment>
<proteinExistence type="inferred from homology"/>
<sequence>MEKDKTKLIQRFRRIEGQIRGLQRMIESGRACEEIITQFASINGALKSAGFFIVMYYLNDCLTRKADSVENIEKEIEKVIKTYISSM</sequence>
<dbReference type="STRING" id="86166.TAGGR_2382"/>
<dbReference type="InterPro" id="IPR003735">
    <property type="entry name" value="Metal_Tscrpt_repr"/>
</dbReference>
<comment type="similarity">
    <text evidence="1">Belongs to the FrmR/RcnR family.</text>
</comment>
<dbReference type="GO" id="GO:0045892">
    <property type="term" value="P:negative regulation of DNA-templated transcription"/>
    <property type="evidence" value="ECO:0007669"/>
    <property type="project" value="UniProtKB-ARBA"/>
</dbReference>
<dbReference type="PANTHER" id="PTHR33677:SF5">
    <property type="entry name" value="TRANSCRIPTIONAL REPRESSOR FRMR"/>
    <property type="match status" value="1"/>
</dbReference>
<keyword evidence="3" id="KW-1185">Reference proteome</keyword>
<reference evidence="3" key="1">
    <citation type="submission" date="2016-01" db="EMBL/GenBank/DDBJ databases">
        <title>Draft genome sequence of Thermodesulfovibrio aggregans strain TGE-P1.</title>
        <authorList>
            <person name="Sekiguchi Y."/>
            <person name="Ohashi A."/>
            <person name="Matsuura N."/>
            <person name="Tourlousse M.D."/>
        </authorList>
    </citation>
    <scope>NUCLEOTIDE SEQUENCE [LARGE SCALE GENOMIC DNA]</scope>
    <source>
        <strain evidence="3">TGE-P1</strain>
    </source>
</reference>
<dbReference type="GO" id="GO:0046872">
    <property type="term" value="F:metal ion binding"/>
    <property type="evidence" value="ECO:0007669"/>
    <property type="project" value="InterPro"/>
</dbReference>
<dbReference type="RefSeq" id="WP_059176919.1">
    <property type="nucleotide sequence ID" value="NZ_BCNO01000002.1"/>
</dbReference>
<dbReference type="EMBL" id="BCNO01000002">
    <property type="protein sequence ID" value="GAQ95487.1"/>
    <property type="molecule type" value="Genomic_DNA"/>
</dbReference>
<dbReference type="InterPro" id="IPR038390">
    <property type="entry name" value="Metal_Tscrpt_repr_sf"/>
</dbReference>
<dbReference type="PANTHER" id="PTHR33677">
    <property type="entry name" value="TRANSCRIPTIONAL REPRESSOR FRMR-RELATED"/>
    <property type="match status" value="1"/>
</dbReference>
<dbReference type="Proteomes" id="UP000054976">
    <property type="component" value="Unassembled WGS sequence"/>
</dbReference>
<dbReference type="Pfam" id="PF02583">
    <property type="entry name" value="Trns_repr_metal"/>
    <property type="match status" value="1"/>
</dbReference>
<accession>A0A0U9HXR5</accession>
<organism evidence="2 3">
    <name type="scientific">Thermodesulfovibrio aggregans</name>
    <dbReference type="NCBI Taxonomy" id="86166"/>
    <lineage>
        <taxon>Bacteria</taxon>
        <taxon>Pseudomonadati</taxon>
        <taxon>Nitrospirota</taxon>
        <taxon>Thermodesulfovibrionia</taxon>
        <taxon>Thermodesulfovibrionales</taxon>
        <taxon>Thermodesulfovibrionaceae</taxon>
        <taxon>Thermodesulfovibrio</taxon>
    </lineage>
</organism>
<dbReference type="OrthoDB" id="9798732at2"/>
<name>A0A0U9HXR5_9BACT</name>
<protein>
    <submittedName>
        <fullName evidence="2">DNA-binding transcriptional regulator, FrmR family</fullName>
    </submittedName>
</protein>
<evidence type="ECO:0000313" key="2">
    <source>
        <dbReference type="EMBL" id="GAQ95487.1"/>
    </source>
</evidence>
<dbReference type="CDD" id="cd10148">
    <property type="entry name" value="CsoR-like_DUF156"/>
    <property type="match status" value="1"/>
</dbReference>
<dbReference type="AlphaFoldDB" id="A0A0U9HXR5"/>
<keyword evidence="2" id="KW-0238">DNA-binding</keyword>